<protein>
    <submittedName>
        <fullName evidence="1">Uncharacterized protein</fullName>
    </submittedName>
</protein>
<accession>K5ECB4</accession>
<evidence type="ECO:0000313" key="1">
    <source>
        <dbReference type="EMBL" id="EKK03521.1"/>
    </source>
</evidence>
<dbReference type="PATRIC" id="fig|993517.3.peg.1057"/>
<sequence length="42" mass="4658">MANQRVKVGCRSLACRLIRIGERINRASQRPFPVVVCLGVCS</sequence>
<reference evidence="1 2" key="1">
    <citation type="journal article" date="2013" name="Mar. Genomics">
        <title>Expression of sulfatases in Rhodopirellula baltica and the diversity of sulfatases in the genus Rhodopirellula.</title>
        <authorList>
            <person name="Wegner C.E."/>
            <person name="Richter-Heitmann T."/>
            <person name="Klindworth A."/>
            <person name="Klockow C."/>
            <person name="Richter M."/>
            <person name="Achstetter T."/>
            <person name="Glockner F.O."/>
            <person name="Harder J."/>
        </authorList>
    </citation>
    <scope>NUCLEOTIDE SEQUENCE [LARGE SCALE GENOMIC DNA]</scope>
    <source>
        <strain evidence="1 2">SH28</strain>
    </source>
</reference>
<dbReference type="AlphaFoldDB" id="K5ECB4"/>
<name>K5ECB4_RHOBT</name>
<dbReference type="Proteomes" id="UP000007993">
    <property type="component" value="Unassembled WGS sequence"/>
</dbReference>
<comment type="caution">
    <text evidence="1">The sequence shown here is derived from an EMBL/GenBank/DDBJ whole genome shotgun (WGS) entry which is preliminary data.</text>
</comment>
<proteinExistence type="predicted"/>
<dbReference type="EMBL" id="AMCW01000022">
    <property type="protein sequence ID" value="EKK03521.1"/>
    <property type="molecule type" value="Genomic_DNA"/>
</dbReference>
<gene>
    <name evidence="1" type="ORF">RBSH_00970</name>
</gene>
<organism evidence="1 2">
    <name type="scientific">Rhodopirellula baltica SH28</name>
    <dbReference type="NCBI Taxonomy" id="993517"/>
    <lineage>
        <taxon>Bacteria</taxon>
        <taxon>Pseudomonadati</taxon>
        <taxon>Planctomycetota</taxon>
        <taxon>Planctomycetia</taxon>
        <taxon>Pirellulales</taxon>
        <taxon>Pirellulaceae</taxon>
        <taxon>Rhodopirellula</taxon>
    </lineage>
</organism>
<evidence type="ECO:0000313" key="2">
    <source>
        <dbReference type="Proteomes" id="UP000007993"/>
    </source>
</evidence>